<evidence type="ECO:0000259" key="1">
    <source>
        <dbReference type="PROSITE" id="PS50042"/>
    </source>
</evidence>
<dbReference type="SUPFAM" id="SSF55781">
    <property type="entry name" value="GAF domain-like"/>
    <property type="match status" value="1"/>
</dbReference>
<dbReference type="SUPFAM" id="SSF51206">
    <property type="entry name" value="cAMP-binding domain-like"/>
    <property type="match status" value="1"/>
</dbReference>
<protein>
    <recommendedName>
        <fullName evidence="1">Cyclic nucleotide-binding domain-containing protein</fullName>
    </recommendedName>
</protein>
<organism evidence="2 3">
    <name type="scientific">Candidatus Komeilibacteria bacterium RIFCSPHIGHO2_01_FULL_52_14</name>
    <dbReference type="NCBI Taxonomy" id="1798549"/>
    <lineage>
        <taxon>Bacteria</taxon>
        <taxon>Candidatus Komeiliibacteriota</taxon>
    </lineage>
</organism>
<dbReference type="AlphaFoldDB" id="A0A1G2BJR0"/>
<dbReference type="Gene3D" id="3.30.450.40">
    <property type="match status" value="1"/>
</dbReference>
<evidence type="ECO:0000313" key="3">
    <source>
        <dbReference type="Proteomes" id="UP000177817"/>
    </source>
</evidence>
<dbReference type="InterPro" id="IPR003018">
    <property type="entry name" value="GAF"/>
</dbReference>
<evidence type="ECO:0000313" key="2">
    <source>
        <dbReference type="EMBL" id="OGY89463.1"/>
    </source>
</evidence>
<dbReference type="EMBL" id="MHKK01000033">
    <property type="protein sequence ID" value="OGY89463.1"/>
    <property type="molecule type" value="Genomic_DNA"/>
</dbReference>
<dbReference type="PROSITE" id="PS50042">
    <property type="entry name" value="CNMP_BINDING_3"/>
    <property type="match status" value="1"/>
</dbReference>
<dbReference type="InterPro" id="IPR029016">
    <property type="entry name" value="GAF-like_dom_sf"/>
</dbReference>
<dbReference type="Pfam" id="PF00027">
    <property type="entry name" value="cNMP_binding"/>
    <property type="match status" value="1"/>
</dbReference>
<dbReference type="Proteomes" id="UP000177817">
    <property type="component" value="Unassembled WGS sequence"/>
</dbReference>
<reference evidence="2 3" key="1">
    <citation type="journal article" date="2016" name="Nat. Commun.">
        <title>Thousands of microbial genomes shed light on interconnected biogeochemical processes in an aquifer system.</title>
        <authorList>
            <person name="Anantharaman K."/>
            <person name="Brown C.T."/>
            <person name="Hug L.A."/>
            <person name="Sharon I."/>
            <person name="Castelle C.J."/>
            <person name="Probst A.J."/>
            <person name="Thomas B.C."/>
            <person name="Singh A."/>
            <person name="Wilkins M.J."/>
            <person name="Karaoz U."/>
            <person name="Brodie E.L."/>
            <person name="Williams K.H."/>
            <person name="Hubbard S.S."/>
            <person name="Banfield J.F."/>
        </authorList>
    </citation>
    <scope>NUCLEOTIDE SEQUENCE [LARGE SCALE GENOMIC DNA]</scope>
</reference>
<name>A0A1G2BJR0_9BACT</name>
<dbReference type="Pfam" id="PF01590">
    <property type="entry name" value="GAF"/>
    <property type="match status" value="1"/>
</dbReference>
<gene>
    <name evidence="2" type="ORF">A2677_04415</name>
</gene>
<dbReference type="InterPro" id="IPR018490">
    <property type="entry name" value="cNMP-bd_dom_sf"/>
</dbReference>
<dbReference type="Gene3D" id="2.60.120.10">
    <property type="entry name" value="Jelly Rolls"/>
    <property type="match status" value="1"/>
</dbReference>
<proteinExistence type="predicted"/>
<feature type="domain" description="Cyclic nucleotide-binding" evidence="1">
    <location>
        <begin position="10"/>
        <end position="77"/>
    </location>
</feature>
<sequence>MAFDISRAPLFATLGKSQRDELLKQAQTITFRAGDILYRAGDLNTNIFLVTSGTLAQTEPRTRAPFGWFAAGSMWGQGNMAQPSLRYTYQIAADTDGTATLIKLTAVARFIERDPALGATLLANCLRVQAERCAQREEVLSLIAGLKQLLHEGGVSPFVATLEYLRSFFKVHKALIVRFDATGSTMHIEHAIGYDKAHLRSVRSLASDTVLSRVYTSRRPLLINADTFERIYSIVPYCSHNMLAVPLSAGTQVYGAVLLAEPLNAPFTSIAAEMLFLAVSPLSALLVCANSAKESHHDSLLKRSYVSAFRSSDPLS</sequence>
<dbReference type="CDD" id="cd00038">
    <property type="entry name" value="CAP_ED"/>
    <property type="match status" value="1"/>
</dbReference>
<dbReference type="InterPro" id="IPR014710">
    <property type="entry name" value="RmlC-like_jellyroll"/>
</dbReference>
<dbReference type="InterPro" id="IPR000595">
    <property type="entry name" value="cNMP-bd_dom"/>
</dbReference>
<accession>A0A1G2BJR0</accession>
<comment type="caution">
    <text evidence="2">The sequence shown here is derived from an EMBL/GenBank/DDBJ whole genome shotgun (WGS) entry which is preliminary data.</text>
</comment>